<dbReference type="eggNOG" id="ENOG5032RHH">
    <property type="taxonomic scope" value="Bacteria"/>
</dbReference>
<dbReference type="Proteomes" id="UP000010482">
    <property type="component" value="Chromosome"/>
</dbReference>
<protein>
    <submittedName>
        <fullName evidence="1">Uncharacterized protein</fullName>
    </submittedName>
</protein>
<evidence type="ECO:0000313" key="2">
    <source>
        <dbReference type="Proteomes" id="UP000010482"/>
    </source>
</evidence>
<dbReference type="AlphaFoldDB" id="K9YZB0"/>
<dbReference type="KEGG" id="dsl:Dacsa_2910"/>
<dbReference type="EMBL" id="CP003944">
    <property type="protein sequence ID" value="AFZ51463.1"/>
    <property type="molecule type" value="Genomic_DNA"/>
</dbReference>
<gene>
    <name evidence="1" type="ORF">Dacsa_2910</name>
</gene>
<sequence length="194" mass="21985">MNTLVQSCKSKKYCDESKILNILVDKYIHEFGNCYEIEDQWWGDKDLNWEQAIERAWKSRFANGKMHGHQCRVAHNSANGLEKTLVNKLQPKELNDFQTLYDWIKSVVGCINGLGRTTAYDVARRLGAWLGLKPSCVYLHAGAAMGAKKLGIRGEVVPLSVFPKEIQSLGTMHAENFLCIYKHQIPDNITVGED</sequence>
<dbReference type="RefSeq" id="WP_015230443.1">
    <property type="nucleotide sequence ID" value="NC_019780.1"/>
</dbReference>
<reference evidence="1" key="1">
    <citation type="submission" date="2012-04" db="EMBL/GenBank/DDBJ databases">
        <title>Finished genome of Dactylococcopsis salina PCC 8305.</title>
        <authorList>
            <consortium name="US DOE Joint Genome Institute"/>
            <person name="Gugger M."/>
            <person name="Coursin T."/>
            <person name="Rippka R."/>
            <person name="Tandeau De Marsac N."/>
            <person name="Huntemann M."/>
            <person name="Wei C.-L."/>
            <person name="Han J."/>
            <person name="Detter J.C."/>
            <person name="Han C."/>
            <person name="Tapia R."/>
            <person name="Daligault H."/>
            <person name="Chen A."/>
            <person name="Krypides N."/>
            <person name="Mavromatis K."/>
            <person name="Markowitz V."/>
            <person name="Szeto E."/>
            <person name="Ivanova N."/>
            <person name="Ovchinnikova G."/>
            <person name="Pagani I."/>
            <person name="Pati A."/>
            <person name="Goodwin L."/>
            <person name="Peters L."/>
            <person name="Pitluck S."/>
            <person name="Woyke T."/>
            <person name="Kerfeld C."/>
        </authorList>
    </citation>
    <scope>NUCLEOTIDE SEQUENCE [LARGE SCALE GENOMIC DNA]</scope>
    <source>
        <strain evidence="1">PCC 8305</strain>
    </source>
</reference>
<proteinExistence type="predicted"/>
<organism evidence="1 2">
    <name type="scientific">Dactylococcopsis salina (strain PCC 8305)</name>
    <name type="common">Myxobactron salinum</name>
    <dbReference type="NCBI Taxonomy" id="13035"/>
    <lineage>
        <taxon>Bacteria</taxon>
        <taxon>Bacillati</taxon>
        <taxon>Cyanobacteriota</taxon>
        <taxon>Cyanophyceae</taxon>
        <taxon>Nodosilineales</taxon>
        <taxon>Cymatolegaceae</taxon>
        <taxon>Dactylococcopsis</taxon>
    </lineage>
</organism>
<keyword evidence="2" id="KW-1185">Reference proteome</keyword>
<name>K9YZB0_DACS8</name>
<evidence type="ECO:0000313" key="1">
    <source>
        <dbReference type="EMBL" id="AFZ51463.1"/>
    </source>
</evidence>
<dbReference type="HOGENOM" id="CLU_120906_0_0_3"/>
<accession>K9YZB0</accession>